<accession>A0ABQ9XS71</accession>
<gene>
    <name evidence="2" type="ORF">BLNAU_10533</name>
    <name evidence="1" type="ORF">BLNAU_22313</name>
</gene>
<keyword evidence="3" id="KW-1185">Reference proteome</keyword>
<reference evidence="2 3" key="1">
    <citation type="journal article" date="2022" name="bioRxiv">
        <title>Genomics of Preaxostyla Flagellates Illuminates Evolutionary Transitions and the Path Towards Mitochondrial Loss.</title>
        <authorList>
            <person name="Novak L.V.F."/>
            <person name="Treitli S.C."/>
            <person name="Pyrih J."/>
            <person name="Halakuc P."/>
            <person name="Pipaliya S.V."/>
            <person name="Vacek V."/>
            <person name="Brzon O."/>
            <person name="Soukal P."/>
            <person name="Eme L."/>
            <person name="Dacks J.B."/>
            <person name="Karnkowska A."/>
            <person name="Elias M."/>
            <person name="Hampl V."/>
        </authorList>
    </citation>
    <scope>NUCLEOTIDE SEQUENCE [LARGE SCALE GENOMIC DNA]</scope>
    <source>
        <strain evidence="2">NAU3</strain>
        <tissue evidence="2">Gut</tissue>
    </source>
</reference>
<organism evidence="2 3">
    <name type="scientific">Blattamonas nauphoetae</name>
    <dbReference type="NCBI Taxonomy" id="2049346"/>
    <lineage>
        <taxon>Eukaryota</taxon>
        <taxon>Metamonada</taxon>
        <taxon>Preaxostyla</taxon>
        <taxon>Oxymonadida</taxon>
        <taxon>Blattamonas</taxon>
    </lineage>
</organism>
<evidence type="ECO:0000313" key="3">
    <source>
        <dbReference type="Proteomes" id="UP001281761"/>
    </source>
</evidence>
<sequence length="84" mass="9630">MTPAWWEVILHHAVQTGIECSNRRCLHADWNDCTNRNPSIDSADQNTESTHDTLSFGTDYEITVRKIAKIKTIVDETRRLLDSS</sequence>
<evidence type="ECO:0000313" key="1">
    <source>
        <dbReference type="EMBL" id="KAK2942758.1"/>
    </source>
</evidence>
<dbReference type="EMBL" id="JARBJD010000077">
    <property type="protein sequence ID" value="KAK2954513.1"/>
    <property type="molecule type" value="Genomic_DNA"/>
</dbReference>
<evidence type="ECO:0000313" key="2">
    <source>
        <dbReference type="EMBL" id="KAK2954513.1"/>
    </source>
</evidence>
<protein>
    <submittedName>
        <fullName evidence="2">Uncharacterized protein</fullName>
    </submittedName>
</protein>
<proteinExistence type="predicted"/>
<comment type="caution">
    <text evidence="2">The sequence shown here is derived from an EMBL/GenBank/DDBJ whole genome shotgun (WGS) entry which is preliminary data.</text>
</comment>
<name>A0ABQ9XS71_9EUKA</name>
<dbReference type="Proteomes" id="UP001281761">
    <property type="component" value="Unassembled WGS sequence"/>
</dbReference>
<dbReference type="EMBL" id="JARBJD010000384">
    <property type="protein sequence ID" value="KAK2942758.1"/>
    <property type="molecule type" value="Genomic_DNA"/>
</dbReference>